<evidence type="ECO:0000313" key="1">
    <source>
        <dbReference type="EMBL" id="CAG7910556.1"/>
    </source>
</evidence>
<organism evidence="1 2">
    <name type="scientific">Brassica campestris</name>
    <name type="common">Field mustard</name>
    <dbReference type="NCBI Taxonomy" id="3711"/>
    <lineage>
        <taxon>Eukaryota</taxon>
        <taxon>Viridiplantae</taxon>
        <taxon>Streptophyta</taxon>
        <taxon>Embryophyta</taxon>
        <taxon>Tracheophyta</taxon>
        <taxon>Spermatophyta</taxon>
        <taxon>Magnoliopsida</taxon>
        <taxon>eudicotyledons</taxon>
        <taxon>Gunneridae</taxon>
        <taxon>Pentapetalae</taxon>
        <taxon>rosids</taxon>
        <taxon>malvids</taxon>
        <taxon>Brassicales</taxon>
        <taxon>Brassicaceae</taxon>
        <taxon>Brassiceae</taxon>
        <taxon>Brassica</taxon>
    </lineage>
</organism>
<name>A0A8D9MG67_BRACM</name>
<dbReference type="EMBL" id="LS974626">
    <property type="protein sequence ID" value="CAG7910556.1"/>
    <property type="molecule type" value="Genomic_DNA"/>
</dbReference>
<dbReference type="Gramene" id="A10p18020.2_BraZ1">
    <property type="protein sequence ID" value="A10p18020.2_BraZ1.CDS.1"/>
    <property type="gene ID" value="A10g18020.2_BraZ1"/>
</dbReference>
<protein>
    <submittedName>
        <fullName evidence="1">Uncharacterized protein</fullName>
    </submittedName>
</protein>
<evidence type="ECO:0000313" key="2">
    <source>
        <dbReference type="Proteomes" id="UP000694005"/>
    </source>
</evidence>
<dbReference type="Proteomes" id="UP000694005">
    <property type="component" value="Chromosome A10"/>
</dbReference>
<feature type="non-terminal residue" evidence="1">
    <location>
        <position position="1"/>
    </location>
</feature>
<gene>
    <name evidence="1" type="ORF">BRAPAZ1V2_A10P18020.2</name>
</gene>
<accession>A0A8D9MG67</accession>
<reference evidence="1 2" key="1">
    <citation type="submission" date="2021-07" db="EMBL/GenBank/DDBJ databases">
        <authorList>
            <consortium name="Genoscope - CEA"/>
            <person name="William W."/>
        </authorList>
    </citation>
    <scope>NUCLEOTIDE SEQUENCE [LARGE SCALE GENOMIC DNA]</scope>
</reference>
<dbReference type="AlphaFoldDB" id="A0A8D9MG67"/>
<sequence length="68" mass="8072">SVILTDILTENEILGIFRRISEEIPRKPKIWGSSEFPRNIPMKYRGNHISSEYSEEIPRKSYFLGIYR</sequence>
<proteinExistence type="predicted"/>